<keyword evidence="2" id="KW-1185">Reference proteome</keyword>
<dbReference type="eggNOG" id="ENOG502SWBT">
    <property type="taxonomic scope" value="Eukaryota"/>
</dbReference>
<dbReference type="Proteomes" id="UP000001949">
    <property type="component" value="Unassembled WGS sequence"/>
</dbReference>
<dbReference type="OMA" id="MGKMVIM"/>
<dbReference type="VEuPathDB" id="PiroplasmaDB:TpMuguga_02g00900"/>
<protein>
    <submittedName>
        <fullName evidence="1">Uncharacterized protein</fullName>
    </submittedName>
</protein>
<gene>
    <name evidence="1" type="ordered locus">TP02_0900</name>
</gene>
<dbReference type="InParanoid" id="Q4N3T8"/>
<accession>Q4N3T8</accession>
<dbReference type="GeneID" id="3502127"/>
<sequence>MIENEQNFNFSESEFSNIKNLKPGLKNVSLHGVIVEFINDPPQSTTEPRNFRYHYKFADSSGSVTLAVPHGILMDTISKLTSYVSLTSGHNSSKVEQYLFSKVPVLDLDSAPGFTVKEVQPSASNSTKGEMKHIDPEFDEDSDWIGWSDDEESNRESLKWLLQPGDVIYIPSALTTWSHGQMVLVPSESKNEPLMKICKFQTQIKMDPDMSKQFTGSKD</sequence>
<reference evidence="1 2" key="1">
    <citation type="journal article" date="2005" name="Science">
        <title>Genome sequence of Theileria parva, a bovine pathogen that transforms lymphocytes.</title>
        <authorList>
            <person name="Gardner M.J."/>
            <person name="Bishop R."/>
            <person name="Shah T."/>
            <person name="de Villiers E.P."/>
            <person name="Carlton J.M."/>
            <person name="Hall N."/>
            <person name="Ren Q."/>
            <person name="Paulsen I.T."/>
            <person name="Pain A."/>
            <person name="Berriman M."/>
            <person name="Wilson R.J.M."/>
            <person name="Sato S."/>
            <person name="Ralph S.A."/>
            <person name="Mann D.J."/>
            <person name="Xiong Z."/>
            <person name="Shallom S.J."/>
            <person name="Weidman J."/>
            <person name="Jiang L."/>
            <person name="Lynn J."/>
            <person name="Weaver B."/>
            <person name="Shoaibi A."/>
            <person name="Domingo A.R."/>
            <person name="Wasawo D."/>
            <person name="Crabtree J."/>
            <person name="Wortman J.R."/>
            <person name="Haas B."/>
            <person name="Angiuoli S.V."/>
            <person name="Creasy T.H."/>
            <person name="Lu C."/>
            <person name="Suh B."/>
            <person name="Silva J.C."/>
            <person name="Utterback T.R."/>
            <person name="Feldblyum T.V."/>
            <person name="Pertea M."/>
            <person name="Allen J."/>
            <person name="Nierman W.C."/>
            <person name="Taracha E.L.N."/>
            <person name="Salzberg S.L."/>
            <person name="White O.R."/>
            <person name="Fitzhugh H.A."/>
            <person name="Morzaria S."/>
            <person name="Venter J.C."/>
            <person name="Fraser C.M."/>
            <person name="Nene V."/>
        </authorList>
    </citation>
    <scope>NUCLEOTIDE SEQUENCE [LARGE SCALE GENOMIC DNA]</scope>
    <source>
        <strain evidence="1 2">Muguga</strain>
    </source>
</reference>
<name>Q4N3T8_THEPA</name>
<proteinExistence type="predicted"/>
<organism evidence="1 2">
    <name type="scientific">Theileria parva</name>
    <name type="common">East coast fever infection agent</name>
    <dbReference type="NCBI Taxonomy" id="5875"/>
    <lineage>
        <taxon>Eukaryota</taxon>
        <taxon>Sar</taxon>
        <taxon>Alveolata</taxon>
        <taxon>Apicomplexa</taxon>
        <taxon>Aconoidasida</taxon>
        <taxon>Piroplasmida</taxon>
        <taxon>Theileriidae</taxon>
        <taxon>Theileria</taxon>
    </lineage>
</organism>
<dbReference type="EMBL" id="AAGK01000002">
    <property type="protein sequence ID" value="EAN33185.1"/>
    <property type="molecule type" value="Genomic_DNA"/>
</dbReference>
<dbReference type="KEGG" id="tpv:TP02_0900"/>
<dbReference type="AlphaFoldDB" id="Q4N3T8"/>
<comment type="caution">
    <text evidence="1">The sequence shown here is derived from an EMBL/GenBank/DDBJ whole genome shotgun (WGS) entry which is preliminary data.</text>
</comment>
<evidence type="ECO:0000313" key="2">
    <source>
        <dbReference type="Proteomes" id="UP000001949"/>
    </source>
</evidence>
<evidence type="ECO:0000313" key="1">
    <source>
        <dbReference type="EMBL" id="EAN33185.1"/>
    </source>
</evidence>
<dbReference type="RefSeq" id="XP_765468.1">
    <property type="nucleotide sequence ID" value="XM_760375.1"/>
</dbReference>